<gene>
    <name evidence="1" type="ORF">CEXT_10831</name>
</gene>
<sequence>MERIELRFHHVGFSSAMYLVLCSSPSMASLDNKESNSYAEKLLRRDELQTIDEISERISGALEMGGATWAARDTSPGTTCHA</sequence>
<protein>
    <submittedName>
        <fullName evidence="1">Uncharacterized protein</fullName>
    </submittedName>
</protein>
<name>A0AAV4NQZ7_CAEEX</name>
<evidence type="ECO:0000313" key="1">
    <source>
        <dbReference type="EMBL" id="GIX86854.1"/>
    </source>
</evidence>
<dbReference type="EMBL" id="BPLR01003624">
    <property type="protein sequence ID" value="GIX86854.1"/>
    <property type="molecule type" value="Genomic_DNA"/>
</dbReference>
<proteinExistence type="predicted"/>
<keyword evidence="2" id="KW-1185">Reference proteome</keyword>
<reference evidence="1 2" key="1">
    <citation type="submission" date="2021-06" db="EMBL/GenBank/DDBJ databases">
        <title>Caerostris extrusa draft genome.</title>
        <authorList>
            <person name="Kono N."/>
            <person name="Arakawa K."/>
        </authorList>
    </citation>
    <scope>NUCLEOTIDE SEQUENCE [LARGE SCALE GENOMIC DNA]</scope>
</reference>
<comment type="caution">
    <text evidence="1">The sequence shown here is derived from an EMBL/GenBank/DDBJ whole genome shotgun (WGS) entry which is preliminary data.</text>
</comment>
<accession>A0AAV4NQZ7</accession>
<evidence type="ECO:0000313" key="2">
    <source>
        <dbReference type="Proteomes" id="UP001054945"/>
    </source>
</evidence>
<organism evidence="1 2">
    <name type="scientific">Caerostris extrusa</name>
    <name type="common">Bark spider</name>
    <name type="synonym">Caerostris bankana</name>
    <dbReference type="NCBI Taxonomy" id="172846"/>
    <lineage>
        <taxon>Eukaryota</taxon>
        <taxon>Metazoa</taxon>
        <taxon>Ecdysozoa</taxon>
        <taxon>Arthropoda</taxon>
        <taxon>Chelicerata</taxon>
        <taxon>Arachnida</taxon>
        <taxon>Araneae</taxon>
        <taxon>Araneomorphae</taxon>
        <taxon>Entelegynae</taxon>
        <taxon>Araneoidea</taxon>
        <taxon>Araneidae</taxon>
        <taxon>Caerostris</taxon>
    </lineage>
</organism>
<dbReference type="AlphaFoldDB" id="A0AAV4NQZ7"/>
<dbReference type="Proteomes" id="UP001054945">
    <property type="component" value="Unassembled WGS sequence"/>
</dbReference>